<evidence type="ECO:0000313" key="1">
    <source>
        <dbReference type="EMBL" id="TFH96329.1"/>
    </source>
</evidence>
<keyword evidence="2" id="KW-1185">Reference proteome</keyword>
<comment type="caution">
    <text evidence="1">The sequence shown here is derived from an EMBL/GenBank/DDBJ whole genome shotgun (WGS) entry which is preliminary data.</text>
</comment>
<protein>
    <submittedName>
        <fullName evidence="1">Tetratricopeptide repeat protein</fullName>
    </submittedName>
</protein>
<dbReference type="Proteomes" id="UP000297225">
    <property type="component" value="Unassembled WGS sequence"/>
</dbReference>
<organism evidence="1 2">
    <name type="scientific">Porphyromonas levii</name>
    <dbReference type="NCBI Taxonomy" id="28114"/>
    <lineage>
        <taxon>Bacteria</taxon>
        <taxon>Pseudomonadati</taxon>
        <taxon>Bacteroidota</taxon>
        <taxon>Bacteroidia</taxon>
        <taxon>Bacteroidales</taxon>
        <taxon>Porphyromonadaceae</taxon>
        <taxon>Porphyromonas</taxon>
    </lineage>
</organism>
<name>A0A4Y8WSH4_9PORP</name>
<dbReference type="EMBL" id="SPNC01000023">
    <property type="protein sequence ID" value="TFH96329.1"/>
    <property type="molecule type" value="Genomic_DNA"/>
</dbReference>
<dbReference type="Pfam" id="PF13432">
    <property type="entry name" value="TPR_16"/>
    <property type="match status" value="1"/>
</dbReference>
<accession>A0A4Y8WSH4</accession>
<dbReference type="InterPro" id="IPR011990">
    <property type="entry name" value="TPR-like_helical_dom_sf"/>
</dbReference>
<dbReference type="RefSeq" id="WP_134849651.1">
    <property type="nucleotide sequence ID" value="NZ_CP197400.1"/>
</dbReference>
<reference evidence="1 2" key="1">
    <citation type="submission" date="2019-03" db="EMBL/GenBank/DDBJ databases">
        <title>Porphyromonas levii Isolated from the Uterus of Dairy Cows.</title>
        <authorList>
            <person name="Francis A.M."/>
        </authorList>
    </citation>
    <scope>NUCLEOTIDE SEQUENCE [LARGE SCALE GENOMIC DNA]</scope>
    <source>
        <strain evidence="1 2">AF5678</strain>
    </source>
</reference>
<dbReference type="PANTHER" id="PTHR12558">
    <property type="entry name" value="CELL DIVISION CYCLE 16,23,27"/>
    <property type="match status" value="1"/>
</dbReference>
<dbReference type="AlphaFoldDB" id="A0A4Y8WSH4"/>
<dbReference type="OrthoDB" id="739506at2"/>
<dbReference type="PANTHER" id="PTHR12558:SF13">
    <property type="entry name" value="CELL DIVISION CYCLE PROTEIN 27 HOMOLOG"/>
    <property type="match status" value="1"/>
</dbReference>
<evidence type="ECO:0000313" key="2">
    <source>
        <dbReference type="Proteomes" id="UP000297225"/>
    </source>
</evidence>
<sequence length="406" mass="46054">MKTKFFLSILCALMIVPAFAQEKVVKEIERSVKRDGANLEEARTLIKATLTNPETENSAYAWYVAGLVEEKAVERGFVKQQMGQEVTEAEFYAPVLNMINFYQKAAELDQMPNEKGKVKPKYTKNIQKAIENYYGFLIDGGNAHMQAQEFAEANKYLSKFVEVKKMPLFEGTNVAAQDSTGMQVAFFSAYTASMMKDNQEAAIKELQAIKEVPYEQNLVYQLLASQYITSGDTLSFENTVEEGLKLFPNDQWLMANYVDRLLKKGESEKAVSTLEEAIKKEPTNVNLLAIAGNVYITNLNDYQKAEKLFLNALEMDPDNVDVNFGLTQVYFNQALVMMDEANNTMDNKKYEEIKAQAAELYKKALPYLEKVHKIQPDNEQITQALKNTYYNLGMEDKVAELDKAAQ</sequence>
<dbReference type="STRING" id="1122973.GCA_000379925_01185"/>
<dbReference type="SUPFAM" id="SSF48452">
    <property type="entry name" value="TPR-like"/>
    <property type="match status" value="1"/>
</dbReference>
<gene>
    <name evidence="1" type="ORF">E4P47_02545</name>
</gene>
<dbReference type="Gene3D" id="1.25.40.10">
    <property type="entry name" value="Tetratricopeptide repeat domain"/>
    <property type="match status" value="2"/>
</dbReference>
<dbReference type="GeneID" id="66797811"/>
<proteinExistence type="predicted"/>